<keyword evidence="2" id="KW-1185">Reference proteome</keyword>
<evidence type="ECO:0000313" key="1">
    <source>
        <dbReference type="EMBL" id="SUO97653.1"/>
    </source>
</evidence>
<dbReference type="InterPro" id="IPR009279">
    <property type="entry name" value="Portal_Mu"/>
</dbReference>
<dbReference type="Proteomes" id="UP000254575">
    <property type="component" value="Unassembled WGS sequence"/>
</dbReference>
<dbReference type="EMBL" id="UHIA01000004">
    <property type="protein sequence ID" value="SUO97653.1"/>
    <property type="molecule type" value="Genomic_DNA"/>
</dbReference>
<reference evidence="1 2" key="1">
    <citation type="submission" date="2018-06" db="EMBL/GenBank/DDBJ databases">
        <authorList>
            <consortium name="Pathogen Informatics"/>
            <person name="Doyle S."/>
        </authorList>
    </citation>
    <scope>NUCLEOTIDE SEQUENCE [LARGE SCALE GENOMIC DNA]</scope>
    <source>
        <strain evidence="1 2">NCTC10717</strain>
    </source>
</reference>
<accession>A0A380N0L4</accession>
<dbReference type="Pfam" id="PF06074">
    <property type="entry name" value="Portal_Mu"/>
    <property type="match status" value="1"/>
</dbReference>
<evidence type="ECO:0000313" key="2">
    <source>
        <dbReference type="Proteomes" id="UP000254575"/>
    </source>
</evidence>
<dbReference type="OrthoDB" id="9802690at2"/>
<proteinExistence type="predicted"/>
<name>A0A380N0L4_9GAMM</name>
<organism evidence="1 2">
    <name type="scientific">Suttonella indologenes</name>
    <dbReference type="NCBI Taxonomy" id="13276"/>
    <lineage>
        <taxon>Bacteria</taxon>
        <taxon>Pseudomonadati</taxon>
        <taxon>Pseudomonadota</taxon>
        <taxon>Gammaproteobacteria</taxon>
        <taxon>Cardiobacteriales</taxon>
        <taxon>Cardiobacteriaceae</taxon>
        <taxon>Suttonella</taxon>
    </lineage>
</organism>
<dbReference type="AlphaFoldDB" id="A0A380N0L4"/>
<dbReference type="RefSeq" id="WP_115218722.1">
    <property type="nucleotide sequence ID" value="NZ_UHIA01000004.1"/>
</dbReference>
<gene>
    <name evidence="1" type="ORF">NCTC10717_01555</name>
</gene>
<protein>
    <submittedName>
        <fullName evidence="1">Mu-like prophage protein gp29</fullName>
    </submittedName>
</protein>
<sequence>MPVSNLPQLNRPTKPSTELAIERNLTEIELLDSILESRLGGDINLYRDLLTDNNVLGTWQQRQTALVKLERQVLPHDPDTPADVEAAEFVQAQLARINFEQIIKAMHWGVFYGYAVGEIMWGIEDGRVVLDDIKVRDRGKFKFDLKQRLLYTGNGAQELMPEQKFWTFSAGGDVTDNPYGLGLAHFLYWPVLFKKSNVKFWLVGNEKAASSVPHGQFDPRSPTAERDKELLLRALSAIKNGAATVTPTGSMIELLKGEAGSTDYKTLCQYMDEMIALVVLGQVMTSQAVGGQYKAEVQDSVKDDIVAADADLLCAAFNSSIAKWLTEWNFPNAKPPKLWLLTKESKDTAALAATFAKLAALGYRPTIDYVQEVFGGQWEEMPQGLALPNAADKQNSLDYAEPPATDPLDDMSEQLAAQIAPKGEAWIERISQELAASATLLQFRERLDGLAEQLSLDDYAKVFAKASAAARLLGRSSVKDEAKHG</sequence>